<dbReference type="Pfam" id="PF12484">
    <property type="entry name" value="PPE-SVP"/>
    <property type="match status" value="1"/>
</dbReference>
<dbReference type="Gene3D" id="1.20.1260.20">
    <property type="entry name" value="PPE superfamily"/>
    <property type="match status" value="1"/>
</dbReference>
<dbReference type="SUPFAM" id="SSF140459">
    <property type="entry name" value="PE/PPE dimer-like"/>
    <property type="match status" value="1"/>
</dbReference>
<comment type="similarity">
    <text evidence="1">Belongs to the mycobacterial PPE family.</text>
</comment>
<organism evidence="5 6">
    <name type="scientific">Mycolicibacter acidiphilus</name>
    <dbReference type="NCBI Taxonomy" id="2835306"/>
    <lineage>
        <taxon>Bacteria</taxon>
        <taxon>Bacillati</taxon>
        <taxon>Actinomycetota</taxon>
        <taxon>Actinomycetes</taxon>
        <taxon>Mycobacteriales</taxon>
        <taxon>Mycobacteriaceae</taxon>
        <taxon>Mycolicibacter</taxon>
    </lineage>
</organism>
<evidence type="ECO:0000256" key="2">
    <source>
        <dbReference type="SAM" id="MobiDB-lite"/>
    </source>
</evidence>
<feature type="domain" description="PPE family C-terminal" evidence="4">
    <location>
        <begin position="265"/>
        <end position="338"/>
    </location>
</feature>
<gene>
    <name evidence="5" type="ORF">KIH27_06365</name>
</gene>
<dbReference type="PANTHER" id="PTHR46766:SF1">
    <property type="entry name" value="GLUTAMINE-RICH PROTEIN 2"/>
    <property type="match status" value="1"/>
</dbReference>
<dbReference type="InterPro" id="IPR022171">
    <property type="entry name" value="PPE_C"/>
</dbReference>
<comment type="caution">
    <text evidence="5">The sequence shown here is derived from an EMBL/GenBank/DDBJ whole genome shotgun (WGS) entry which is preliminary data.</text>
</comment>
<evidence type="ECO:0000259" key="4">
    <source>
        <dbReference type="Pfam" id="PF12484"/>
    </source>
</evidence>
<keyword evidence="6" id="KW-1185">Reference proteome</keyword>
<reference evidence="5 6" key="1">
    <citation type="submission" date="2021-05" db="EMBL/GenBank/DDBJ databases">
        <title>Mycobacterium acidophilum sp. nov., an extremely acid-tolerant member of the genus Mycobacterium.</title>
        <authorList>
            <person name="Xia J."/>
        </authorList>
    </citation>
    <scope>NUCLEOTIDE SEQUENCE [LARGE SCALE GENOMIC DNA]</scope>
    <source>
        <strain evidence="5 6">M1</strain>
    </source>
</reference>
<protein>
    <submittedName>
        <fullName evidence="5">PPE family protein</fullName>
    </submittedName>
</protein>
<dbReference type="Proteomes" id="UP001519535">
    <property type="component" value="Unassembled WGS sequence"/>
</dbReference>
<sequence>MNFAVLPPEVNSALMYTGAGSGPIRAAATAWQTMATELETASYAYRSVITALTDETWLGPSSVAMAVAAAPYLTWMHTTATQAGHAAGQAEAAAAAYETAFAMTVPPPVVAANRTQLATLVATNLLGQNTPAIAATEAHYAEMWAQDTTAMYGYAADAAQATRLPAFTAPGHTARAAASAADATGGAISPGLAFDLAGAALEIGSVGPFGAVGLGGGFGGLAITLAELAFPEEAAIGFGALGELGLIGDVAPATAVAGRAGAIFASVGGAVPVGALSVPQAWAAAAPAALRQVSLLSVQSATSAAAAAEVPFSEMALAGMAGRAIAGSTGRRDQTEPTTRQLTGAAPPPDDEPESLVKPMSGVEIIAELRGLAELRDAGVLTDAEYAGQHERLVAGANAGGDR</sequence>
<dbReference type="Pfam" id="PF00823">
    <property type="entry name" value="PPE"/>
    <property type="match status" value="1"/>
</dbReference>
<name>A0ABS5RFZ5_9MYCO</name>
<feature type="domain" description="PPE" evidence="3">
    <location>
        <begin position="2"/>
        <end position="164"/>
    </location>
</feature>
<accession>A0ABS5RFZ5</accession>
<dbReference type="InterPro" id="IPR038332">
    <property type="entry name" value="PPE_sf"/>
</dbReference>
<dbReference type="EMBL" id="JAHCLR010000007">
    <property type="protein sequence ID" value="MBS9533215.1"/>
    <property type="molecule type" value="Genomic_DNA"/>
</dbReference>
<evidence type="ECO:0000259" key="3">
    <source>
        <dbReference type="Pfam" id="PF00823"/>
    </source>
</evidence>
<evidence type="ECO:0000313" key="5">
    <source>
        <dbReference type="EMBL" id="MBS9533215.1"/>
    </source>
</evidence>
<proteinExistence type="inferred from homology"/>
<evidence type="ECO:0000313" key="6">
    <source>
        <dbReference type="Proteomes" id="UP001519535"/>
    </source>
</evidence>
<evidence type="ECO:0000256" key="1">
    <source>
        <dbReference type="ARBA" id="ARBA00010652"/>
    </source>
</evidence>
<dbReference type="InterPro" id="IPR000030">
    <property type="entry name" value="PPE_dom"/>
</dbReference>
<dbReference type="PANTHER" id="PTHR46766">
    <property type="entry name" value="GLUTAMINE-RICH PROTEIN 2"/>
    <property type="match status" value="1"/>
</dbReference>
<feature type="region of interest" description="Disordered" evidence="2">
    <location>
        <begin position="326"/>
        <end position="356"/>
    </location>
</feature>
<dbReference type="RefSeq" id="WP_214092095.1">
    <property type="nucleotide sequence ID" value="NZ_JAHCLR010000007.1"/>
</dbReference>